<organism evidence="9 10">
    <name type="scientific">Candidatus Sungbacteria bacterium RIFCSPHIGHO2_02_FULL_52_23</name>
    <dbReference type="NCBI Taxonomy" id="1802274"/>
    <lineage>
        <taxon>Bacteria</taxon>
        <taxon>Candidatus Sungiibacteriota</taxon>
    </lineage>
</organism>
<evidence type="ECO:0000256" key="3">
    <source>
        <dbReference type="ARBA" id="ARBA00022692"/>
    </source>
</evidence>
<feature type="transmembrane region" description="Helical" evidence="8">
    <location>
        <begin position="526"/>
        <end position="544"/>
    </location>
</feature>
<feature type="transmembrane region" description="Helical" evidence="8">
    <location>
        <begin position="141"/>
        <end position="162"/>
    </location>
</feature>
<dbReference type="GO" id="GO:0034204">
    <property type="term" value="P:lipid translocation"/>
    <property type="evidence" value="ECO:0007669"/>
    <property type="project" value="TreeGrafter"/>
</dbReference>
<evidence type="ECO:0000313" key="10">
    <source>
        <dbReference type="Proteomes" id="UP000178510"/>
    </source>
</evidence>
<dbReference type="InterPro" id="IPR004268">
    <property type="entry name" value="MurJ"/>
</dbReference>
<evidence type="ECO:0000256" key="7">
    <source>
        <dbReference type="ARBA" id="ARBA00023136"/>
    </source>
</evidence>
<keyword evidence="6 8" id="KW-1133">Transmembrane helix</keyword>
<dbReference type="GO" id="GO:0005886">
    <property type="term" value="C:plasma membrane"/>
    <property type="evidence" value="ECO:0007669"/>
    <property type="project" value="UniProtKB-SubCell"/>
</dbReference>
<comment type="subcellular location">
    <subcellularLocation>
        <location evidence="1">Cell membrane</location>
        <topology evidence="1">Multi-pass membrane protein</topology>
    </subcellularLocation>
</comment>
<dbReference type="STRING" id="1802274.A3J58_00580"/>
<feature type="transmembrane region" description="Helical" evidence="8">
    <location>
        <begin position="371"/>
        <end position="396"/>
    </location>
</feature>
<feature type="transmembrane region" description="Helical" evidence="8">
    <location>
        <begin position="20"/>
        <end position="38"/>
    </location>
</feature>
<keyword evidence="2" id="KW-1003">Cell membrane</keyword>
<keyword evidence="4" id="KW-0133">Cell shape</keyword>
<sequence>MIKRLKQLTFFQSEIANVHAAALILGGAGLLSRVLGVLRDRMLAARFGAGRELDIYTAAFNIPDFMSVLFLLGGATAVILPVFQERLMQDPKKARDFISALAALFFVGASVVCAGAFFAVPRIIPFIVPGFSPEEQATTAFLTRLMLLSPILLGMSGIFSVIIQSFQRFAVYALAPILYNIGIIFGIFFLVPHFGIAGVAMGVVIGALLHAGLQFQAAALAGFPPRLIRTLIRLPSTVRLLADDIRTVALTAVPRVFSVSLTQLTLIALNAIGSTLAPGSVAVLSLAQNLYFVPVGIFGVSYATAVFPRMARAASARAASDFSYEFAVGVRSILFWTAPSAALFIVLRAHIVRAALGAGAFSWEDTRLTAAVLAALSIAMVAGALQTLFIRVFYALGNTWIPLALNAGASLISIGLAFFLAQSLATGSGVGRMLTAAFRIEDLAHPEVLGLGIGFAAGLLLNVGMLYICAVAYEKKVFGKGTCMSGRDAMSIIGATIVAGSVAYVVRSSFAGVLPLITFARVLTQGVIAGSLGWAAYFAVLTFLGSQDTALLRRIIARRLFSLRILPQYWDGSEIK</sequence>
<evidence type="ECO:0000256" key="4">
    <source>
        <dbReference type="ARBA" id="ARBA00022960"/>
    </source>
</evidence>
<evidence type="ECO:0000256" key="5">
    <source>
        <dbReference type="ARBA" id="ARBA00022984"/>
    </source>
</evidence>
<evidence type="ECO:0000313" key="9">
    <source>
        <dbReference type="EMBL" id="OHA02307.1"/>
    </source>
</evidence>
<evidence type="ECO:0000256" key="1">
    <source>
        <dbReference type="ARBA" id="ARBA00004651"/>
    </source>
</evidence>
<proteinExistence type="predicted"/>
<dbReference type="GO" id="GO:0008360">
    <property type="term" value="P:regulation of cell shape"/>
    <property type="evidence" value="ECO:0007669"/>
    <property type="project" value="UniProtKB-KW"/>
</dbReference>
<feature type="transmembrane region" description="Helical" evidence="8">
    <location>
        <begin position="489"/>
        <end position="506"/>
    </location>
</feature>
<reference evidence="9 10" key="1">
    <citation type="journal article" date="2016" name="Nat. Commun.">
        <title>Thousands of microbial genomes shed light on interconnected biogeochemical processes in an aquifer system.</title>
        <authorList>
            <person name="Anantharaman K."/>
            <person name="Brown C.T."/>
            <person name="Hug L.A."/>
            <person name="Sharon I."/>
            <person name="Castelle C.J."/>
            <person name="Probst A.J."/>
            <person name="Thomas B.C."/>
            <person name="Singh A."/>
            <person name="Wilkins M.J."/>
            <person name="Karaoz U."/>
            <person name="Brodie E.L."/>
            <person name="Williams K.H."/>
            <person name="Hubbard S.S."/>
            <person name="Banfield J.F."/>
        </authorList>
    </citation>
    <scope>NUCLEOTIDE SEQUENCE [LARGE SCALE GENOMIC DNA]</scope>
</reference>
<comment type="caution">
    <text evidence="9">The sequence shown here is derived from an EMBL/GenBank/DDBJ whole genome shotgun (WGS) entry which is preliminary data.</text>
</comment>
<dbReference type="PANTHER" id="PTHR47019">
    <property type="entry name" value="LIPID II FLIPPASE MURJ"/>
    <property type="match status" value="1"/>
</dbReference>
<dbReference type="GO" id="GO:0009252">
    <property type="term" value="P:peptidoglycan biosynthetic process"/>
    <property type="evidence" value="ECO:0007669"/>
    <property type="project" value="UniProtKB-KW"/>
</dbReference>
<name>A0A1G2KS88_9BACT</name>
<feature type="transmembrane region" description="Helical" evidence="8">
    <location>
        <begin position="328"/>
        <end position="351"/>
    </location>
</feature>
<keyword evidence="7 8" id="KW-0472">Membrane</keyword>
<dbReference type="Proteomes" id="UP000178510">
    <property type="component" value="Unassembled WGS sequence"/>
</dbReference>
<evidence type="ECO:0000256" key="2">
    <source>
        <dbReference type="ARBA" id="ARBA00022475"/>
    </source>
</evidence>
<accession>A0A1G2KS88</accession>
<evidence type="ECO:0000256" key="8">
    <source>
        <dbReference type="SAM" id="Phobius"/>
    </source>
</evidence>
<dbReference type="InterPro" id="IPR051050">
    <property type="entry name" value="Lipid_II_flippase_MurJ/MviN"/>
</dbReference>
<feature type="transmembrane region" description="Helical" evidence="8">
    <location>
        <begin position="196"/>
        <end position="223"/>
    </location>
</feature>
<gene>
    <name evidence="9" type="ORF">A3J58_00580</name>
</gene>
<keyword evidence="3 8" id="KW-0812">Transmembrane</keyword>
<feature type="transmembrane region" description="Helical" evidence="8">
    <location>
        <begin position="403"/>
        <end position="425"/>
    </location>
</feature>
<dbReference type="Pfam" id="PF03023">
    <property type="entry name" value="MurJ"/>
    <property type="match status" value="1"/>
</dbReference>
<feature type="transmembrane region" description="Helical" evidence="8">
    <location>
        <begin position="169"/>
        <end position="190"/>
    </location>
</feature>
<protein>
    <recommendedName>
        <fullName evidence="11">Lipid II flippase MurJ</fullName>
    </recommendedName>
</protein>
<dbReference type="PANTHER" id="PTHR47019:SF1">
    <property type="entry name" value="LIPID II FLIPPASE MURJ"/>
    <property type="match status" value="1"/>
</dbReference>
<dbReference type="AlphaFoldDB" id="A0A1G2KS88"/>
<evidence type="ECO:0000256" key="6">
    <source>
        <dbReference type="ARBA" id="ARBA00022989"/>
    </source>
</evidence>
<keyword evidence="5" id="KW-0573">Peptidoglycan synthesis</keyword>
<dbReference type="GO" id="GO:0015648">
    <property type="term" value="F:lipid-linked peptidoglycan transporter activity"/>
    <property type="evidence" value="ECO:0007669"/>
    <property type="project" value="TreeGrafter"/>
</dbReference>
<evidence type="ECO:0008006" key="11">
    <source>
        <dbReference type="Google" id="ProtNLM"/>
    </source>
</evidence>
<feature type="transmembrane region" description="Helical" evidence="8">
    <location>
        <begin position="448"/>
        <end position="468"/>
    </location>
</feature>
<feature type="transmembrane region" description="Helical" evidence="8">
    <location>
        <begin position="264"/>
        <end position="284"/>
    </location>
</feature>
<feature type="transmembrane region" description="Helical" evidence="8">
    <location>
        <begin position="290"/>
        <end position="307"/>
    </location>
</feature>
<dbReference type="PRINTS" id="PR01806">
    <property type="entry name" value="VIRFACTRMVIN"/>
</dbReference>
<feature type="transmembrane region" description="Helical" evidence="8">
    <location>
        <begin position="101"/>
        <end position="121"/>
    </location>
</feature>
<dbReference type="EMBL" id="MHQM01000051">
    <property type="protein sequence ID" value="OHA02307.1"/>
    <property type="molecule type" value="Genomic_DNA"/>
</dbReference>